<name>A0A8S1TGV8_9CILI</name>
<dbReference type="PANTHER" id="PTHR10340">
    <property type="entry name" value="SPHINGOMYELIN PHOSPHODIESTERASE"/>
    <property type="match status" value="1"/>
</dbReference>
<dbReference type="FunFam" id="3.60.21.10:FF:000221">
    <property type="entry name" value="Sphingomyelin phosphodiesterase"/>
    <property type="match status" value="1"/>
</dbReference>
<evidence type="ECO:0000256" key="3">
    <source>
        <dbReference type="ARBA" id="ARBA00022729"/>
    </source>
</evidence>
<keyword evidence="5" id="KW-0862">Zinc</keyword>
<dbReference type="InterPro" id="IPR004843">
    <property type="entry name" value="Calcineurin-like_PHP"/>
</dbReference>
<keyword evidence="2" id="KW-0479">Metal-binding</keyword>
<evidence type="ECO:0000256" key="5">
    <source>
        <dbReference type="ARBA" id="ARBA00022833"/>
    </source>
</evidence>
<keyword evidence="4 7" id="KW-0378">Hydrolase</keyword>
<feature type="chain" id="PRO_5035884129" description="Sphingomyelin phosphodiesterase" evidence="8">
    <location>
        <begin position="20"/>
        <end position="604"/>
    </location>
</feature>
<comment type="function">
    <text evidence="7">Converts sphingomyelin to ceramide.</text>
</comment>
<evidence type="ECO:0000313" key="12">
    <source>
        <dbReference type="Proteomes" id="UP000689195"/>
    </source>
</evidence>
<dbReference type="Pfam" id="PF00149">
    <property type="entry name" value="Metallophos"/>
    <property type="match status" value="1"/>
</dbReference>
<dbReference type="GO" id="GO:0046872">
    <property type="term" value="F:metal ion binding"/>
    <property type="evidence" value="ECO:0007669"/>
    <property type="project" value="UniProtKB-KW"/>
</dbReference>
<reference evidence="11" key="1">
    <citation type="submission" date="2021-01" db="EMBL/GenBank/DDBJ databases">
        <authorList>
            <consortium name="Genoscope - CEA"/>
            <person name="William W."/>
        </authorList>
    </citation>
    <scope>NUCLEOTIDE SEQUENCE</scope>
</reference>
<proteinExistence type="inferred from homology"/>
<evidence type="ECO:0000256" key="6">
    <source>
        <dbReference type="ARBA" id="ARBA00023180"/>
    </source>
</evidence>
<evidence type="ECO:0000256" key="8">
    <source>
        <dbReference type="SAM" id="SignalP"/>
    </source>
</evidence>
<evidence type="ECO:0000256" key="2">
    <source>
        <dbReference type="ARBA" id="ARBA00022723"/>
    </source>
</evidence>
<feature type="signal peptide" evidence="8">
    <location>
        <begin position="1"/>
        <end position="19"/>
    </location>
</feature>
<dbReference type="InterPro" id="IPR011160">
    <property type="entry name" value="Sphingomy_PDE"/>
</dbReference>
<dbReference type="PANTHER" id="PTHR10340:SF57">
    <property type="entry name" value="METALLOPHOS DOMAIN-CONTAINING PROTEIN"/>
    <property type="match status" value="1"/>
</dbReference>
<dbReference type="CDD" id="cd00842">
    <property type="entry name" value="MPP_ASMase"/>
    <property type="match status" value="1"/>
</dbReference>
<evidence type="ECO:0000256" key="1">
    <source>
        <dbReference type="ARBA" id="ARBA00001947"/>
    </source>
</evidence>
<organism evidence="11 12">
    <name type="scientific">Paramecium pentaurelia</name>
    <dbReference type="NCBI Taxonomy" id="43138"/>
    <lineage>
        <taxon>Eukaryota</taxon>
        <taxon>Sar</taxon>
        <taxon>Alveolata</taxon>
        <taxon>Ciliophora</taxon>
        <taxon>Intramacronucleata</taxon>
        <taxon>Oligohymenophorea</taxon>
        <taxon>Peniculida</taxon>
        <taxon>Parameciidae</taxon>
        <taxon>Paramecium</taxon>
    </lineage>
</organism>
<evidence type="ECO:0000256" key="4">
    <source>
        <dbReference type="ARBA" id="ARBA00022801"/>
    </source>
</evidence>
<dbReference type="PIRSF" id="PIRSF000948">
    <property type="entry name" value="Sphingomy_PDE"/>
    <property type="match status" value="1"/>
</dbReference>
<keyword evidence="6" id="KW-0325">Glycoprotein</keyword>
<accession>A0A8S1TGV8</accession>
<evidence type="ECO:0000259" key="10">
    <source>
        <dbReference type="Pfam" id="PF19272"/>
    </source>
</evidence>
<keyword evidence="12" id="KW-1185">Reference proteome</keyword>
<dbReference type="OrthoDB" id="286847at2759"/>
<protein>
    <recommendedName>
        <fullName evidence="7">Sphingomyelin phosphodiesterase</fullName>
    </recommendedName>
</protein>
<dbReference type="EMBL" id="CAJJDO010000020">
    <property type="protein sequence ID" value="CAD8150282.1"/>
    <property type="molecule type" value="Genomic_DNA"/>
</dbReference>
<feature type="domain" description="Calcineurin-like phosphoesterase" evidence="9">
    <location>
        <begin position="164"/>
        <end position="422"/>
    </location>
</feature>
<dbReference type="GO" id="GO:0016787">
    <property type="term" value="F:hydrolase activity"/>
    <property type="evidence" value="ECO:0007669"/>
    <property type="project" value="UniProtKB-KW"/>
</dbReference>
<evidence type="ECO:0000313" key="11">
    <source>
        <dbReference type="EMBL" id="CAD8150282.1"/>
    </source>
</evidence>
<comment type="similarity">
    <text evidence="7">Belongs to the acid sphingomyelinase family.</text>
</comment>
<dbReference type="InterPro" id="IPR041805">
    <property type="entry name" value="ASMase/PPN1_MPP"/>
</dbReference>
<keyword evidence="3 8" id="KW-0732">Signal</keyword>
<sequence>MKNALLIIFVLFCIINAQQEEQKLMNKEILKNIASYVGIELPHDLHLFCLPCKLMMKQVQKFSKNILISIITKEYVTLCPKFKNPLICEGKKQKYLDQFAVQFIDNYLKSSNACQVLGACKLEHEPQTLKEYINEIMEDKFTKEQQQRWKEKSEALLINNENYKVVQYSDLHVDMEYTVGADAFCGAFNCCRMENGIPKDSSKGAQYWGTLASCDLPFRTVQNLIEFTKDKIKPDFIIWTGDNVAQYRWNQQKNQTVPTQMITQEIQQIMPKIQVYGIYGNHDLYPSDQYDMIGESTQQLRDEISEIWKQYLSQEAYYQLRRNGFYSQVDENRNLKIIALNSQAYDFNNFYLMEGVTDPRGMLSWLINELKDSEQKNQYAIIIAHIPPGDISCNSQWADRFSVIMERFEHVISGLFYGHTHSDQISHIRSRIDGRYIKTIYIAPSVTTNSKQNPSFRVFYFNGKNNQIIDYTQYRLDITKANKDGQYAILNWDIAYNFLEYYGLQSSRIEDVSTLGYKMTHDQELLRKYIYNYATGSDVRYNKHLKDLKKLFLKKGTRNYFICGVDTATFDDWFKCIGFLETLQDSDYAKYKIYELFYGKWLKD</sequence>
<dbReference type="Proteomes" id="UP000689195">
    <property type="component" value="Unassembled WGS sequence"/>
</dbReference>
<comment type="cofactor">
    <cofactor evidence="1">
        <name>Zn(2+)</name>
        <dbReference type="ChEBI" id="CHEBI:29105"/>
    </cofactor>
</comment>
<evidence type="ECO:0000259" key="9">
    <source>
        <dbReference type="Pfam" id="PF00149"/>
    </source>
</evidence>
<dbReference type="Pfam" id="PF19272">
    <property type="entry name" value="ASMase_C"/>
    <property type="match status" value="1"/>
</dbReference>
<dbReference type="InterPro" id="IPR045473">
    <property type="entry name" value="ASM_C"/>
</dbReference>
<keyword evidence="7" id="KW-0326">Glycosidase</keyword>
<gene>
    <name evidence="11" type="ORF">PPENT_87.1.T0200182</name>
</gene>
<feature type="domain" description="Sphingomyelin phosphodiesterase C-terminal" evidence="10">
    <location>
        <begin position="439"/>
        <end position="534"/>
    </location>
</feature>
<dbReference type="AlphaFoldDB" id="A0A8S1TGV8"/>
<comment type="caution">
    <text evidence="11">The sequence shown here is derived from an EMBL/GenBank/DDBJ whole genome shotgun (WGS) entry which is preliminary data.</text>
</comment>
<evidence type="ECO:0000256" key="7">
    <source>
        <dbReference type="PIRNR" id="PIRNR000948"/>
    </source>
</evidence>